<dbReference type="HAMAP" id="MF_01014">
    <property type="entry name" value="HisA"/>
    <property type="match status" value="1"/>
</dbReference>
<feature type="active site" description="Proton acceptor" evidence="9">
    <location>
        <position position="8"/>
    </location>
</feature>
<gene>
    <name evidence="9" type="primary">hisA</name>
    <name evidence="12" type="ORF">SAMN05421823_105130</name>
</gene>
<dbReference type="STRING" id="1075417.SAMN05421823_105130"/>
<dbReference type="RefSeq" id="WP_089683119.1">
    <property type="nucleotide sequence ID" value="NZ_FNFO01000005.1"/>
</dbReference>
<dbReference type="Proteomes" id="UP000198510">
    <property type="component" value="Unassembled WGS sequence"/>
</dbReference>
<evidence type="ECO:0000256" key="10">
    <source>
        <dbReference type="RuleBase" id="RU003657"/>
    </source>
</evidence>
<dbReference type="PANTHER" id="PTHR43090">
    <property type="entry name" value="1-(5-PHOSPHORIBOSYL)-5-[(5-PHOSPHORIBOSYLAMINO)METHYLIDENEAMINO] IMIDAZOLE-4-CARBOXAMIDE ISOMERASE"/>
    <property type="match status" value="1"/>
</dbReference>
<dbReference type="Gene3D" id="3.20.20.70">
    <property type="entry name" value="Aldolase class I"/>
    <property type="match status" value="1"/>
</dbReference>
<dbReference type="InterPro" id="IPR006062">
    <property type="entry name" value="His_biosynth"/>
</dbReference>
<comment type="similarity">
    <text evidence="4 9 10">Belongs to the HisA/HisF family.</text>
</comment>
<dbReference type="GO" id="GO:0000162">
    <property type="term" value="P:L-tryptophan biosynthetic process"/>
    <property type="evidence" value="ECO:0007669"/>
    <property type="project" value="TreeGrafter"/>
</dbReference>
<keyword evidence="8 9" id="KW-0413">Isomerase</keyword>
<dbReference type="GO" id="GO:0000105">
    <property type="term" value="P:L-histidine biosynthetic process"/>
    <property type="evidence" value="ECO:0007669"/>
    <property type="project" value="UniProtKB-UniRule"/>
</dbReference>
<proteinExistence type="inferred from homology"/>
<evidence type="ECO:0000256" key="11">
    <source>
        <dbReference type="RuleBase" id="RU003658"/>
    </source>
</evidence>
<reference evidence="12 13" key="1">
    <citation type="submission" date="2016-10" db="EMBL/GenBank/DDBJ databases">
        <authorList>
            <person name="de Groot N.N."/>
        </authorList>
    </citation>
    <scope>NUCLEOTIDE SEQUENCE [LARGE SCALE GENOMIC DNA]</scope>
    <source>
        <strain evidence="12 13">DSM 25186</strain>
    </source>
</reference>
<dbReference type="InterPro" id="IPR011060">
    <property type="entry name" value="RibuloseP-bd_barrel"/>
</dbReference>
<evidence type="ECO:0000256" key="7">
    <source>
        <dbReference type="ARBA" id="ARBA00023102"/>
    </source>
</evidence>
<dbReference type="CDD" id="cd04732">
    <property type="entry name" value="HisA"/>
    <property type="match status" value="1"/>
</dbReference>
<dbReference type="InterPro" id="IPR023016">
    <property type="entry name" value="HisA/PriA"/>
</dbReference>
<evidence type="ECO:0000256" key="2">
    <source>
        <dbReference type="ARBA" id="ARBA00004496"/>
    </source>
</evidence>
<keyword evidence="7 9" id="KW-0368">Histidine biosynthesis</keyword>
<evidence type="ECO:0000256" key="6">
    <source>
        <dbReference type="ARBA" id="ARBA00022605"/>
    </source>
</evidence>
<dbReference type="GO" id="GO:0003949">
    <property type="term" value="F:1-(5-phosphoribosyl)-5-[(5-phosphoribosylamino)methylideneamino]imidazole-4-carboxamide isomerase activity"/>
    <property type="evidence" value="ECO:0007669"/>
    <property type="project" value="UniProtKB-UniRule"/>
</dbReference>
<dbReference type="EMBL" id="FNFO01000005">
    <property type="protein sequence ID" value="SDL29480.1"/>
    <property type="molecule type" value="Genomic_DNA"/>
</dbReference>
<accession>A0A1G9IWB1</accession>
<dbReference type="InterPro" id="IPR044524">
    <property type="entry name" value="Isoase_HisA-like"/>
</dbReference>
<keyword evidence="6 9" id="KW-0028">Amino-acid biosynthesis</keyword>
<dbReference type="InterPro" id="IPR013785">
    <property type="entry name" value="Aldolase_TIM"/>
</dbReference>
<dbReference type="EC" id="5.3.1.16" evidence="9 11"/>
<evidence type="ECO:0000313" key="12">
    <source>
        <dbReference type="EMBL" id="SDL29480.1"/>
    </source>
</evidence>
<dbReference type="UniPathway" id="UPA00031">
    <property type="reaction ID" value="UER00009"/>
</dbReference>
<name>A0A1G9IWB1_9BACT</name>
<comment type="catalytic activity">
    <reaction evidence="1 9 11">
        <text>1-(5-phospho-beta-D-ribosyl)-5-[(5-phospho-beta-D-ribosylamino)methylideneamino]imidazole-4-carboxamide = 5-[(5-phospho-1-deoxy-D-ribulos-1-ylimino)methylamino]-1-(5-phospho-beta-D-ribosyl)imidazole-4-carboxamide</text>
        <dbReference type="Rhea" id="RHEA:15469"/>
        <dbReference type="ChEBI" id="CHEBI:58435"/>
        <dbReference type="ChEBI" id="CHEBI:58525"/>
        <dbReference type="EC" id="5.3.1.16"/>
    </reaction>
</comment>
<dbReference type="OrthoDB" id="9807749at2"/>
<dbReference type="PANTHER" id="PTHR43090:SF2">
    <property type="entry name" value="1-(5-PHOSPHORIBOSYL)-5-[(5-PHOSPHORIBOSYLAMINO)METHYLIDENEAMINO] IMIDAZOLE-4-CARBOXAMIDE ISOMERASE"/>
    <property type="match status" value="1"/>
</dbReference>
<feature type="active site" description="Proton donor" evidence="9">
    <location>
        <position position="130"/>
    </location>
</feature>
<keyword evidence="5 9" id="KW-0963">Cytoplasm</keyword>
<comment type="subcellular location">
    <subcellularLocation>
        <location evidence="2 9 11">Cytoplasm</location>
    </subcellularLocation>
</comment>
<sequence length="240" mass="26823">MHIIPAIDIIDGKCVRLTQGDYAQKKEYAADPLDMALRFEDAGLQRLHVVDLDGAREKRVINYRVLERLASKTGLHIDFGGGIQSDDDLRIAFECGAKQITGGSIAVREPDTFERWLKEYGPEKIILGADARDMKIAVSGWQESSGRHIFDFLEEYQERGVRYAISTDVAKDGLLQGPSIHLYQELRDRFPDLHVIASGGVSSLKDLEELEEVGVWGVIVGKAIYEGRIQLKDLAPWIAS</sequence>
<dbReference type="NCBIfam" id="TIGR00007">
    <property type="entry name" value="1-(5-phosphoribosyl)-5-[(5-phosphoribosylamino)methylideneamino]imidazole-4-carboxamide isomerase"/>
    <property type="match status" value="1"/>
</dbReference>
<dbReference type="SUPFAM" id="SSF51366">
    <property type="entry name" value="Ribulose-phoshate binding barrel"/>
    <property type="match status" value="1"/>
</dbReference>
<organism evidence="12 13">
    <name type="scientific">Catalinimonas alkaloidigena</name>
    <dbReference type="NCBI Taxonomy" id="1075417"/>
    <lineage>
        <taxon>Bacteria</taxon>
        <taxon>Pseudomonadati</taxon>
        <taxon>Bacteroidota</taxon>
        <taxon>Cytophagia</taxon>
        <taxon>Cytophagales</taxon>
        <taxon>Catalimonadaceae</taxon>
        <taxon>Catalinimonas</taxon>
    </lineage>
</organism>
<evidence type="ECO:0000256" key="8">
    <source>
        <dbReference type="ARBA" id="ARBA00023235"/>
    </source>
</evidence>
<evidence type="ECO:0000256" key="1">
    <source>
        <dbReference type="ARBA" id="ARBA00000901"/>
    </source>
</evidence>
<comment type="pathway">
    <text evidence="3 9 11">Amino-acid biosynthesis; L-histidine biosynthesis; L-histidine from 5-phospho-alpha-D-ribose 1-diphosphate: step 4/9.</text>
</comment>
<protein>
    <recommendedName>
        <fullName evidence="9 11">1-(5-phosphoribosyl)-5-[(5-phosphoribosylamino)methylideneamino] imidazole-4-carboxamide isomerase</fullName>
        <ecNumber evidence="9 11">5.3.1.16</ecNumber>
    </recommendedName>
    <alternativeName>
        <fullName evidence="9">Phosphoribosylformimino-5-aminoimidazole carboxamide ribotide isomerase</fullName>
    </alternativeName>
</protein>
<evidence type="ECO:0000256" key="5">
    <source>
        <dbReference type="ARBA" id="ARBA00022490"/>
    </source>
</evidence>
<evidence type="ECO:0000256" key="3">
    <source>
        <dbReference type="ARBA" id="ARBA00005133"/>
    </source>
</evidence>
<evidence type="ECO:0000256" key="9">
    <source>
        <dbReference type="HAMAP-Rule" id="MF_01014"/>
    </source>
</evidence>
<dbReference type="FunFam" id="3.20.20.70:FF:000009">
    <property type="entry name" value="1-(5-phosphoribosyl)-5-[(5-phosphoribosylamino)methylideneamino] imidazole-4-carboxamide isomerase"/>
    <property type="match status" value="1"/>
</dbReference>
<keyword evidence="13" id="KW-1185">Reference proteome</keyword>
<evidence type="ECO:0000313" key="13">
    <source>
        <dbReference type="Proteomes" id="UP000198510"/>
    </source>
</evidence>
<dbReference type="Pfam" id="PF00977">
    <property type="entry name" value="His_biosynth"/>
    <property type="match status" value="1"/>
</dbReference>
<dbReference type="AlphaFoldDB" id="A0A1G9IWB1"/>
<dbReference type="GO" id="GO:0005737">
    <property type="term" value="C:cytoplasm"/>
    <property type="evidence" value="ECO:0007669"/>
    <property type="project" value="UniProtKB-SubCell"/>
</dbReference>
<dbReference type="InterPro" id="IPR006063">
    <property type="entry name" value="HisA_bact_arch"/>
</dbReference>
<evidence type="ECO:0000256" key="4">
    <source>
        <dbReference type="ARBA" id="ARBA00009667"/>
    </source>
</evidence>